<evidence type="ECO:0000313" key="2">
    <source>
        <dbReference type="Proteomes" id="UP000886865"/>
    </source>
</evidence>
<evidence type="ECO:0000313" key="1">
    <source>
        <dbReference type="EMBL" id="HIS74555.1"/>
    </source>
</evidence>
<dbReference type="EMBL" id="DVJQ01000049">
    <property type="protein sequence ID" value="HIS74555.1"/>
    <property type="molecule type" value="Genomic_DNA"/>
</dbReference>
<organism evidence="1 2">
    <name type="scientific">Candidatus Galligastranaerophilus intestinavium</name>
    <dbReference type="NCBI Taxonomy" id="2840836"/>
    <lineage>
        <taxon>Bacteria</taxon>
        <taxon>Candidatus Galligastranaerophilus</taxon>
    </lineage>
</organism>
<protein>
    <submittedName>
        <fullName evidence="1">Uncharacterized protein</fullName>
    </submittedName>
</protein>
<dbReference type="Proteomes" id="UP000886865">
    <property type="component" value="Unassembled WGS sequence"/>
</dbReference>
<dbReference type="AlphaFoldDB" id="A0A9D1JXV8"/>
<proteinExistence type="predicted"/>
<gene>
    <name evidence="1" type="ORF">IAA86_06010</name>
</gene>
<reference evidence="1" key="1">
    <citation type="submission" date="2020-10" db="EMBL/GenBank/DDBJ databases">
        <authorList>
            <person name="Gilroy R."/>
        </authorList>
    </citation>
    <scope>NUCLEOTIDE SEQUENCE</scope>
    <source>
        <strain evidence="1">CHK152-2871</strain>
    </source>
</reference>
<sequence>MNLTLQKVNTGKVYKDRGLSKETAVSSAPQNASIIPISFTGSGLFSKLTKDTTSFSNYNAHKIKLDEIFGDEFSKMEDELLEIYRNLNMKSRIVLDETGKVTFVDDGVLTKLLKSALYPFKDLWLDLSSWMLRNLAKAKSVPPVSNIAQNALNSPLLKKRADVKKAEELFCILQGSMNDIAKEEKIFSKIKSNGHLAAAANENLQKFADHPENVLNNIIHAASSVKGNYKTADERTLNRIFTGLVSSTMAGIDFYNISRMQNDNDALAKKSQRKRFKQESSRILLSAGMTFLSLGALSKYANSNKYFALMTISGTALVSEVLSRIFNHMPLRPLSPDEARDYSYHKAAKKHKNDNINEKAPNSQYLLNSLPSVFSQFDTSASESGKNTGFKGIGESGKKNGEKTSNILSFKNVLSVFAILLAAGLGVCFARSKSKTIDGFLNSLKQGLDDAYGMITKKDFEVEYEKYSKMLDKIDNEYKMHGFAQKFRDALSDTEKYTRITKNVNGKDVEFVKVGRVDKKVVSPLFRAITYPFSFMWSAVSFPARFVRSAFLHESPKDISKVTSDDLTSLYKIFDNASKKVESGKMTNAELEEFIKRKIIMGAENKTGKSTYKNSSLAAISRPFVTLIASYFFVNDYRNEVLITSHGEDVEGANAVAKERVMHKVSNFFFNSLLMNLFNTVFEKAYHGSLLGAGLVAAATEFTNENLIRKSIGVPTRKMTRDEIIEHDRQNLERDDFWGKYFRFMSMLTGKKTISQKAQDEEKKKQQKSLKA</sequence>
<comment type="caution">
    <text evidence="1">The sequence shown here is derived from an EMBL/GenBank/DDBJ whole genome shotgun (WGS) entry which is preliminary data.</text>
</comment>
<name>A0A9D1JXV8_9BACT</name>
<reference evidence="1" key="2">
    <citation type="journal article" date="2021" name="PeerJ">
        <title>Extensive microbial diversity within the chicken gut microbiome revealed by metagenomics and culture.</title>
        <authorList>
            <person name="Gilroy R."/>
            <person name="Ravi A."/>
            <person name="Getino M."/>
            <person name="Pursley I."/>
            <person name="Horton D.L."/>
            <person name="Alikhan N.F."/>
            <person name="Baker D."/>
            <person name="Gharbi K."/>
            <person name="Hall N."/>
            <person name="Watson M."/>
            <person name="Adriaenssens E.M."/>
            <person name="Foster-Nyarko E."/>
            <person name="Jarju S."/>
            <person name="Secka A."/>
            <person name="Antonio M."/>
            <person name="Oren A."/>
            <person name="Chaudhuri R.R."/>
            <person name="La Ragione R."/>
            <person name="Hildebrand F."/>
            <person name="Pallen M.J."/>
        </authorList>
    </citation>
    <scope>NUCLEOTIDE SEQUENCE</scope>
    <source>
        <strain evidence="1">CHK152-2871</strain>
    </source>
</reference>
<accession>A0A9D1JXV8</accession>